<feature type="compositionally biased region" description="Basic and acidic residues" evidence="1">
    <location>
        <begin position="103"/>
        <end position="116"/>
    </location>
</feature>
<dbReference type="AlphaFoldDB" id="A0A438F554"/>
<dbReference type="InterPro" id="IPR033334">
    <property type="entry name" value="LNG1/2"/>
</dbReference>
<dbReference type="InterPro" id="IPR025486">
    <property type="entry name" value="DUF4378"/>
</dbReference>
<evidence type="ECO:0000259" key="2">
    <source>
        <dbReference type="Pfam" id="PF14309"/>
    </source>
</evidence>
<feature type="region of interest" description="Disordered" evidence="1">
    <location>
        <begin position="91"/>
        <end position="127"/>
    </location>
</feature>
<feature type="region of interest" description="Disordered" evidence="1">
    <location>
        <begin position="1"/>
        <end position="21"/>
    </location>
</feature>
<feature type="compositionally biased region" description="Low complexity" evidence="1">
    <location>
        <begin position="551"/>
        <end position="563"/>
    </location>
</feature>
<dbReference type="EMBL" id="QGNW01001125">
    <property type="protein sequence ID" value="RVW54732.1"/>
    <property type="molecule type" value="Genomic_DNA"/>
</dbReference>
<evidence type="ECO:0000313" key="5">
    <source>
        <dbReference type="Proteomes" id="UP000288805"/>
    </source>
</evidence>
<gene>
    <name evidence="4" type="primary">LNG2_1</name>
    <name evidence="4" type="ORF">CK203_071895</name>
</gene>
<protein>
    <submittedName>
        <fullName evidence="4">Protein LONGIFOLIA 2</fullName>
    </submittedName>
</protein>
<dbReference type="InterPro" id="IPR032795">
    <property type="entry name" value="DUF3741-assoc"/>
</dbReference>
<organism evidence="4 5">
    <name type="scientific">Vitis vinifera</name>
    <name type="common">Grape</name>
    <dbReference type="NCBI Taxonomy" id="29760"/>
    <lineage>
        <taxon>Eukaryota</taxon>
        <taxon>Viridiplantae</taxon>
        <taxon>Streptophyta</taxon>
        <taxon>Embryophyta</taxon>
        <taxon>Tracheophyta</taxon>
        <taxon>Spermatophyta</taxon>
        <taxon>Magnoliopsida</taxon>
        <taxon>eudicotyledons</taxon>
        <taxon>Gunneridae</taxon>
        <taxon>Pentapetalae</taxon>
        <taxon>rosids</taxon>
        <taxon>Vitales</taxon>
        <taxon>Vitaceae</taxon>
        <taxon>Viteae</taxon>
        <taxon>Vitis</taxon>
    </lineage>
</organism>
<evidence type="ECO:0000313" key="4">
    <source>
        <dbReference type="EMBL" id="RVW54732.1"/>
    </source>
</evidence>
<accession>A0A438F554</accession>
<reference evidence="4 5" key="1">
    <citation type="journal article" date="2018" name="PLoS Genet.">
        <title>Population sequencing reveals clonal diversity and ancestral inbreeding in the grapevine cultivar Chardonnay.</title>
        <authorList>
            <person name="Roach M.J."/>
            <person name="Johnson D.L."/>
            <person name="Bohlmann J."/>
            <person name="van Vuuren H.J."/>
            <person name="Jones S.J."/>
            <person name="Pretorius I.S."/>
            <person name="Schmidt S.A."/>
            <person name="Borneman A.R."/>
        </authorList>
    </citation>
    <scope>NUCLEOTIDE SEQUENCE [LARGE SCALE GENOMIC DNA]</scope>
    <source>
        <strain evidence="5">cv. Chardonnay</strain>
        <tissue evidence="4">Leaf</tissue>
    </source>
</reference>
<feature type="compositionally biased region" description="Low complexity" evidence="1">
    <location>
        <begin position="468"/>
        <end position="481"/>
    </location>
</feature>
<dbReference type="Proteomes" id="UP000288805">
    <property type="component" value="Unassembled WGS sequence"/>
</dbReference>
<dbReference type="Pfam" id="PF14309">
    <property type="entry name" value="DUF4378"/>
    <property type="match status" value="1"/>
</dbReference>
<evidence type="ECO:0000256" key="1">
    <source>
        <dbReference type="SAM" id="MobiDB-lite"/>
    </source>
</evidence>
<comment type="caution">
    <text evidence="4">The sequence shown here is derived from an EMBL/GenBank/DDBJ whole genome shotgun (WGS) entry which is preliminary data.</text>
</comment>
<dbReference type="Pfam" id="PF14383">
    <property type="entry name" value="VARLMGL"/>
    <property type="match status" value="1"/>
</dbReference>
<dbReference type="GO" id="GO:0051513">
    <property type="term" value="P:regulation of monopolar cell growth"/>
    <property type="evidence" value="ECO:0007669"/>
    <property type="project" value="InterPro"/>
</dbReference>
<name>A0A438F554_VITVI</name>
<feature type="region of interest" description="Disordered" evidence="1">
    <location>
        <begin position="405"/>
        <end position="571"/>
    </location>
</feature>
<feature type="domain" description="DUF3741" evidence="3">
    <location>
        <begin position="195"/>
        <end position="219"/>
    </location>
</feature>
<feature type="domain" description="DUF4378" evidence="2">
    <location>
        <begin position="652"/>
        <end position="792"/>
    </location>
</feature>
<feature type="compositionally biased region" description="Basic and acidic residues" evidence="1">
    <location>
        <begin position="488"/>
        <end position="497"/>
    </location>
</feature>
<feature type="compositionally biased region" description="Polar residues" evidence="1">
    <location>
        <begin position="442"/>
        <end position="467"/>
    </location>
</feature>
<evidence type="ECO:0000259" key="3">
    <source>
        <dbReference type="Pfam" id="PF14383"/>
    </source>
</evidence>
<proteinExistence type="predicted"/>
<sequence>MVDVQTFETQGGGSLTRRALPTEPHLQVQTLEKQIEKQMGCMAGFLQIFDRNQILNGKRLYATKRLPPSPAVDASESGSSEGSPVVVRELEKQEHPGSVPSPDRLKPPVAPEERSPGPEIVTPSNGEAKLPLPLPIFEFKEGTRSSWKFKEAPRLSLDSRATVDAKGSLYPREIRTNAAILSANRFENSAEAAADDGDKQRRSPSVIARLMGLEQLPHSCPEPVKKAELRRSASESRVSKDLLQCRFVDGNNFQLKQSQQSNLGSSISSNVIRDNASIGHRASNGRALDPYPMEYPVRNVKAEPPRALQRGLGSSQWKSPQQRKSFFDSEDFFPEPKQTVSIYGEIERRLKMRGIDEPAKDLETLKQILEALQLKGLLHTKKPTNQFNHRNLVYDLSFPHDESPIVVMKPGRSPASTHRPLRTGKESPPPTSRTKPVVRLNANLSGETMPSVSPRNVRNQARAQNSGSPTRSESSVKSSSSLTTRKALHVEVQRKPIDSTPQLRRVSPVHSPKLSPRRTGPDHTICRSPRNKKPTAEICSPVPVPVEDESSSISEGSISTSSHSDTERSKLEGRNLLERCDKLLHSIAEITASELHPSPVSVLDSSFYKDESSPSPVMKRSIDFRAELEDEVGSPEASAVELKFEEKPEDCDFIYVSEILQASNYHPEDSDVFLLLEEQQSLKGKDTSKVSRLQRRLIFDTITEIINQKSKLPPWKAISISNSGKSSLQQIWAEFIRIREREASEDLFDIICGVLRKDLAGDAITGWGDCHVEMSEAVLYIERLIFRDLVGETIRDLAAFSGKVRAQAAAAASRRKLVF</sequence>
<dbReference type="PANTHER" id="PTHR31680:SF12">
    <property type="entry name" value="OS11G0587300 PROTEIN"/>
    <property type="match status" value="1"/>
</dbReference>
<dbReference type="PANTHER" id="PTHR31680">
    <property type="entry name" value="LONGIFOLIA PROTEIN"/>
    <property type="match status" value="1"/>
</dbReference>